<sequence>MKVVNPYLIEILLEPFLFLDDDEKNELSIIGPDSEGEIRKVFKNLIVPYFSSIDEKNREDIKMSFGFYLENNKEALVGMLGSSHCPLPDLDPPVRVFEILWDELFEKEVRNGYQIENFSVNSDFAAPNSIRRGWLRISH</sequence>
<evidence type="ECO:0000313" key="1">
    <source>
        <dbReference type="EMBL" id="QKH36174.1"/>
    </source>
</evidence>
<name>A0A7D4E0N8_9BURK</name>
<dbReference type="AlphaFoldDB" id="A0A7D4E0N8"/>
<reference evidence="1 2" key="1">
    <citation type="submission" date="2020-05" db="EMBL/GenBank/DDBJ databases">
        <title>FDA dAtabase for Regulatory Grade micrObial Sequences (FDA-ARGOS): Supporting development and validation of Infectious Disease Dx tests.</title>
        <authorList>
            <person name="Sproer C."/>
            <person name="Gronow S."/>
            <person name="Severitt S."/>
            <person name="Schroder I."/>
            <person name="Tallon L."/>
            <person name="Sadzewicz L."/>
            <person name="Zhao X."/>
            <person name="Vavikolanu K."/>
            <person name="Mehta A."/>
            <person name="Aluvathingal J."/>
            <person name="Nadendla S."/>
            <person name="Myers T."/>
            <person name="Yan Y."/>
            <person name="Sichtig H."/>
        </authorList>
    </citation>
    <scope>NUCLEOTIDE SEQUENCE [LARGE SCALE GENOMIC DNA]</scope>
    <source>
        <strain evidence="1 2">FDAARGOS_790</strain>
    </source>
</reference>
<protein>
    <submittedName>
        <fullName evidence="1">Uncharacterized protein</fullName>
    </submittedName>
</protein>
<accession>A0A7D4E0N8</accession>
<evidence type="ECO:0000313" key="2">
    <source>
        <dbReference type="Proteomes" id="UP000500970"/>
    </source>
</evidence>
<organism evidence="1 2">
    <name type="scientific">Achromobacter pestifer</name>
    <dbReference type="NCBI Taxonomy" id="1353889"/>
    <lineage>
        <taxon>Bacteria</taxon>
        <taxon>Pseudomonadati</taxon>
        <taxon>Pseudomonadota</taxon>
        <taxon>Betaproteobacteria</taxon>
        <taxon>Burkholderiales</taxon>
        <taxon>Alcaligenaceae</taxon>
        <taxon>Achromobacter</taxon>
    </lineage>
</organism>
<dbReference type="RefSeq" id="WP_173145085.1">
    <property type="nucleotide sequence ID" value="NZ_CP053985.1"/>
</dbReference>
<dbReference type="EMBL" id="CP053985">
    <property type="protein sequence ID" value="QKH36174.1"/>
    <property type="molecule type" value="Genomic_DNA"/>
</dbReference>
<gene>
    <name evidence="1" type="ORF">FOC84_14940</name>
</gene>
<dbReference type="KEGG" id="apes:FOC84_14940"/>
<proteinExistence type="predicted"/>
<dbReference type="Proteomes" id="UP000500970">
    <property type="component" value="Chromosome"/>
</dbReference>
<keyword evidence="2" id="KW-1185">Reference proteome</keyword>